<proteinExistence type="predicted"/>
<evidence type="ECO:0000256" key="1">
    <source>
        <dbReference type="ARBA" id="ARBA00000085"/>
    </source>
</evidence>
<dbReference type="CDD" id="cd00082">
    <property type="entry name" value="HisKA"/>
    <property type="match status" value="1"/>
</dbReference>
<reference evidence="3 4" key="1">
    <citation type="submission" date="2015-02" db="EMBL/GenBank/DDBJ databases">
        <title>Single-cell genomics of uncultivated deep-branching MTB reveals a conserved set of magnetosome genes.</title>
        <authorList>
            <person name="Kolinko S."/>
            <person name="Richter M."/>
            <person name="Glockner F.O."/>
            <person name="Brachmann A."/>
            <person name="Schuler D."/>
        </authorList>
    </citation>
    <scope>NUCLEOTIDE SEQUENCE [LARGE SCALE GENOMIC DNA]</scope>
    <source>
        <strain evidence="3">TM-1</strain>
    </source>
</reference>
<protein>
    <recommendedName>
        <fullName evidence="2">histidine kinase</fullName>
        <ecNumber evidence="2">2.7.13.3</ecNumber>
    </recommendedName>
</protein>
<name>A0A0F3GZF6_9BACT</name>
<sequence length="129" mass="14577">MNLKMEVSAIVREVGAIENGQGSVTDSVNDSSDCEKRLEFLESTYDQNSRVVTLGLLIAGVVHELNTPISFISSNLTNLSAFTDKIFQLLQMFEHYASLNNSEEENIEINKIKEDINYDYLKTRIPIMI</sequence>
<dbReference type="InterPro" id="IPR036097">
    <property type="entry name" value="HisK_dim/P_sf"/>
</dbReference>
<evidence type="ECO:0000313" key="4">
    <source>
        <dbReference type="Proteomes" id="UP000033423"/>
    </source>
</evidence>
<keyword evidence="4" id="KW-1185">Reference proteome</keyword>
<organism evidence="3 4">
    <name type="scientific">Candidatus Magnetobacterium bavaricum</name>
    <dbReference type="NCBI Taxonomy" id="29290"/>
    <lineage>
        <taxon>Bacteria</taxon>
        <taxon>Pseudomonadati</taxon>
        <taxon>Nitrospirota</taxon>
        <taxon>Thermodesulfovibrionia</taxon>
        <taxon>Thermodesulfovibrionales</taxon>
        <taxon>Candidatus Magnetobacteriaceae</taxon>
        <taxon>Candidatus Magnetobacterium</taxon>
    </lineage>
</organism>
<dbReference type="Gene3D" id="1.10.287.130">
    <property type="match status" value="1"/>
</dbReference>
<comment type="catalytic activity">
    <reaction evidence="1">
        <text>ATP + protein L-histidine = ADP + protein N-phospho-L-histidine.</text>
        <dbReference type="EC" id="2.7.13.3"/>
    </reaction>
</comment>
<comment type="caution">
    <text evidence="3">The sequence shown here is derived from an EMBL/GenBank/DDBJ whole genome shotgun (WGS) entry which is preliminary data.</text>
</comment>
<dbReference type="AlphaFoldDB" id="A0A0F3GZF6"/>
<dbReference type="SUPFAM" id="SSF47384">
    <property type="entry name" value="Homodimeric domain of signal transducing histidine kinase"/>
    <property type="match status" value="1"/>
</dbReference>
<evidence type="ECO:0000313" key="3">
    <source>
        <dbReference type="EMBL" id="KJU86088.1"/>
    </source>
</evidence>
<gene>
    <name evidence="3" type="ORF">MBAV_001718</name>
</gene>
<dbReference type="EC" id="2.7.13.3" evidence="2"/>
<dbReference type="GO" id="GO:0000155">
    <property type="term" value="F:phosphorelay sensor kinase activity"/>
    <property type="evidence" value="ECO:0007669"/>
    <property type="project" value="InterPro"/>
</dbReference>
<feature type="non-terminal residue" evidence="3">
    <location>
        <position position="129"/>
    </location>
</feature>
<evidence type="ECO:0000256" key="2">
    <source>
        <dbReference type="ARBA" id="ARBA00012438"/>
    </source>
</evidence>
<accession>A0A0F3GZF6</accession>
<keyword evidence="3" id="KW-0418">Kinase</keyword>
<dbReference type="EMBL" id="LACI01000740">
    <property type="protein sequence ID" value="KJU86088.1"/>
    <property type="molecule type" value="Genomic_DNA"/>
</dbReference>
<dbReference type="InterPro" id="IPR003661">
    <property type="entry name" value="HisK_dim/P_dom"/>
</dbReference>
<keyword evidence="3" id="KW-0808">Transferase</keyword>
<dbReference type="Proteomes" id="UP000033423">
    <property type="component" value="Unassembled WGS sequence"/>
</dbReference>